<dbReference type="AlphaFoldDB" id="A0A396H9F6"/>
<reference evidence="1" key="1">
    <citation type="journal article" date="2018" name="Nat. Plants">
        <title>Whole-genome landscape of Medicago truncatula symbiotic genes.</title>
        <authorList>
            <person name="Pecrix Y."/>
            <person name="Gamas P."/>
            <person name="Carrere S."/>
        </authorList>
    </citation>
    <scope>NUCLEOTIDE SEQUENCE</scope>
    <source>
        <tissue evidence="1">Leaves</tissue>
    </source>
</reference>
<accession>A0A396H9F6</accession>
<gene>
    <name evidence="1" type="ORF">MtrunA17_Chr6g0451791</name>
</gene>
<organism evidence="1">
    <name type="scientific">Medicago truncatula</name>
    <name type="common">Barrel medic</name>
    <name type="synonym">Medicago tribuloides</name>
    <dbReference type="NCBI Taxonomy" id="3880"/>
    <lineage>
        <taxon>Eukaryota</taxon>
        <taxon>Viridiplantae</taxon>
        <taxon>Streptophyta</taxon>
        <taxon>Embryophyta</taxon>
        <taxon>Tracheophyta</taxon>
        <taxon>Spermatophyta</taxon>
        <taxon>Magnoliopsida</taxon>
        <taxon>eudicotyledons</taxon>
        <taxon>Gunneridae</taxon>
        <taxon>Pentapetalae</taxon>
        <taxon>rosids</taxon>
        <taxon>fabids</taxon>
        <taxon>Fabales</taxon>
        <taxon>Fabaceae</taxon>
        <taxon>Papilionoideae</taxon>
        <taxon>50 kb inversion clade</taxon>
        <taxon>NPAAA clade</taxon>
        <taxon>Hologalegina</taxon>
        <taxon>IRL clade</taxon>
        <taxon>Trifolieae</taxon>
        <taxon>Medicago</taxon>
    </lineage>
</organism>
<proteinExistence type="predicted"/>
<comment type="caution">
    <text evidence="1">The sequence shown here is derived from an EMBL/GenBank/DDBJ whole genome shotgun (WGS) entry which is preliminary data.</text>
</comment>
<name>A0A396H9F6_MEDTR</name>
<protein>
    <submittedName>
        <fullName evidence="1">Uncharacterized protein</fullName>
    </submittedName>
</protein>
<dbReference type="Gramene" id="rna34152">
    <property type="protein sequence ID" value="RHN49920.1"/>
    <property type="gene ID" value="gene34152"/>
</dbReference>
<sequence>MFICFTFRASGYCQVNFGETFLCHFPIAKNQSTFGTNLNSEQGSIFISQCT</sequence>
<dbReference type="Proteomes" id="UP000265566">
    <property type="component" value="Chromosome 6"/>
</dbReference>
<dbReference type="EMBL" id="PSQE01000006">
    <property type="protein sequence ID" value="RHN49920.1"/>
    <property type="molecule type" value="Genomic_DNA"/>
</dbReference>
<evidence type="ECO:0000313" key="1">
    <source>
        <dbReference type="EMBL" id="RHN49920.1"/>
    </source>
</evidence>